<dbReference type="InterPro" id="IPR001251">
    <property type="entry name" value="CRAL-TRIO_dom"/>
</dbReference>
<gene>
    <name evidence="2" type="ORF">MOQ_007116</name>
</gene>
<dbReference type="OrthoDB" id="43460at2759"/>
<evidence type="ECO:0000313" key="2">
    <source>
        <dbReference type="EMBL" id="EKF29115.1"/>
    </source>
</evidence>
<reference evidence="2 3" key="1">
    <citation type="journal article" date="2012" name="BMC Genomics">
        <title>Comparative genomic analysis of human infective Trypanosoma cruzi lineages with the bat-restricted subspecies T. cruzi marinkellei.</title>
        <authorList>
            <person name="Franzen O."/>
            <person name="Talavera-Lopez C."/>
            <person name="Ochaya S."/>
            <person name="Butler C.E."/>
            <person name="Messenger L.A."/>
            <person name="Lewis M.D."/>
            <person name="Llewellyn M.S."/>
            <person name="Marinkelle C.J."/>
            <person name="Tyler K.M."/>
            <person name="Miles M.A."/>
            <person name="Andersson B."/>
        </authorList>
    </citation>
    <scope>NUCLEOTIDE SEQUENCE [LARGE SCALE GENOMIC DNA]</scope>
    <source>
        <strain evidence="2 3">B7</strain>
    </source>
</reference>
<sequence length="516" mass="56218">MFGISSVNSVILSFARELAKIMQAYYPEIMCRMLVFNAGWAVAGAWKVLRPFVDQRVQDKVRFFPGAPTMEAIFPFIDEDQFPSSFGGNGTRDVVGEMLQAEIERVSGISVRESSQGTSNSIAPIVTVPMATNTSITTISLPYAGHSGPVGVIGGKIGVSTTSHCVPENASEGVGSGRADVLGTCVSADNEALEVFSFCSSIRSDSDDAVSFPSIQIGSLEALELYDKKRGSPETRVGKERRVQLLVPERTSMSINLTEYADDKIIGFFGNKFIGEVEHNFVYGASEGFMEGVLIPQTSSFSSSPPPSLPSAFFSAPSAGRQRVMMGELLNESGHRIHPHVIVCDAKRCARFVLRKSRLRRCVDVFQFLGRANVMTDSLTRHTVSGERVKLAKCVPHREDTDDPTVWMMNAVTVDGSRRLRQERSSQCLAEKKGQTLIAYGMLAAMAPIDVFTLLVGVCRVWEAGVRLAPQGCGIPKAKSLFGVQMPLVKPAIFRRFWRPVSSIPATEPDQETGTP</sequence>
<dbReference type="EMBL" id="AHKC01014094">
    <property type="protein sequence ID" value="EKF29115.1"/>
    <property type="molecule type" value="Genomic_DNA"/>
</dbReference>
<evidence type="ECO:0000313" key="3">
    <source>
        <dbReference type="Proteomes" id="UP000007350"/>
    </source>
</evidence>
<dbReference type="CDD" id="cd00170">
    <property type="entry name" value="SEC14"/>
    <property type="match status" value="1"/>
</dbReference>
<dbReference type="AlphaFoldDB" id="K2MPY3"/>
<dbReference type="PROSITE" id="PS50191">
    <property type="entry name" value="CRAL_TRIO"/>
    <property type="match status" value="1"/>
</dbReference>
<dbReference type="InterPro" id="IPR036865">
    <property type="entry name" value="CRAL-TRIO_dom_sf"/>
</dbReference>
<proteinExistence type="predicted"/>
<dbReference type="Gene3D" id="3.40.525.10">
    <property type="entry name" value="CRAL-TRIO lipid binding domain"/>
    <property type="match status" value="1"/>
</dbReference>
<organism evidence="2 3">
    <name type="scientific">Trypanosoma cruzi marinkellei</name>
    <dbReference type="NCBI Taxonomy" id="85056"/>
    <lineage>
        <taxon>Eukaryota</taxon>
        <taxon>Discoba</taxon>
        <taxon>Euglenozoa</taxon>
        <taxon>Kinetoplastea</taxon>
        <taxon>Metakinetoplastina</taxon>
        <taxon>Trypanosomatida</taxon>
        <taxon>Trypanosomatidae</taxon>
        <taxon>Trypanosoma</taxon>
        <taxon>Schizotrypanum</taxon>
    </lineage>
</organism>
<dbReference type="PANTHER" id="PTHR45657">
    <property type="entry name" value="CRAL-TRIO DOMAIN-CONTAINING PROTEIN YKL091C-RELATED"/>
    <property type="match status" value="1"/>
</dbReference>
<evidence type="ECO:0000259" key="1">
    <source>
        <dbReference type="PROSITE" id="PS50191"/>
    </source>
</evidence>
<accession>K2MPY3</accession>
<keyword evidence="3" id="KW-1185">Reference proteome</keyword>
<feature type="domain" description="CRAL-TRIO" evidence="1">
    <location>
        <begin position="1"/>
        <end position="94"/>
    </location>
</feature>
<dbReference type="PANTHER" id="PTHR45657:SF1">
    <property type="entry name" value="CRAL-TRIO DOMAIN-CONTAINING PROTEIN YKL091C-RELATED"/>
    <property type="match status" value="1"/>
</dbReference>
<dbReference type="SUPFAM" id="SSF52087">
    <property type="entry name" value="CRAL/TRIO domain"/>
    <property type="match status" value="1"/>
</dbReference>
<protein>
    <recommendedName>
        <fullName evidence="1">CRAL-TRIO domain-containing protein</fullName>
    </recommendedName>
</protein>
<comment type="caution">
    <text evidence="2">The sequence shown here is derived from an EMBL/GenBank/DDBJ whole genome shotgun (WGS) entry which is preliminary data.</text>
</comment>
<name>K2MPY3_TRYCR</name>
<dbReference type="Proteomes" id="UP000007350">
    <property type="component" value="Unassembled WGS sequence"/>
</dbReference>
<dbReference type="InterPro" id="IPR051026">
    <property type="entry name" value="PI/PC_transfer"/>
</dbReference>
<dbReference type="Pfam" id="PF00650">
    <property type="entry name" value="CRAL_TRIO"/>
    <property type="match status" value="1"/>
</dbReference>